<reference evidence="3" key="1">
    <citation type="submission" date="2023-07" db="EMBL/GenBank/DDBJ databases">
        <title>Degradation of tert-butanol by M. austroafricanum TBA100.</title>
        <authorList>
            <person name="Helbich S."/>
            <person name="Vainshtein Y."/>
        </authorList>
    </citation>
    <scope>NUCLEOTIDE SEQUENCE</scope>
    <source>
        <strain evidence="3">TBA100</strain>
    </source>
</reference>
<sequence>MNHVAVAVIGGGPSGLTAAATLAPLVDGEVLVMEREAQTGGIPRHSDHPGYGIRDLHRFISGPEYARRLSAMAADAGAVLETEAMATGWAGERTLQVTSPRGVRTVTADAVILATGARERPRPARLVPGDRPDGVYTTGQLQNLVHLHHARVGSRAVIVGAELVSWSAALTLRESGCATAAMVSAYPRAEAYAAFRSAGRLLLDGPVLTGSAVVGIHGKDRVRSVTVEHTATGERREIACDTVVFTGDWIPDHELARTAGLQMDPATRGPVVDPALRTSRPGVFAVGNLLHPVDTADGAALDGRHVASAVRAWLTSRDEAAPTPAVAPIRVETPLRWVAPQLVSADGGIPARGDLLLWTDEYRRLPKLRAVQDGRVLATKRTPWPAAPGRIYRAPWSLVADADPKGGAVTLSLT</sequence>
<feature type="domain" description="FAD/NAD(P)-binding" evidence="2">
    <location>
        <begin position="6"/>
        <end position="298"/>
    </location>
</feature>
<comment type="caution">
    <text evidence="3">The sequence shown here is derived from an EMBL/GenBank/DDBJ whole genome shotgun (WGS) entry which is preliminary data.</text>
</comment>
<organism evidence="3 4">
    <name type="scientific">Mycolicibacterium austroafricanum</name>
    <name type="common">Mycobacterium austroafricanum</name>
    <dbReference type="NCBI Taxonomy" id="39687"/>
    <lineage>
        <taxon>Bacteria</taxon>
        <taxon>Bacillati</taxon>
        <taxon>Actinomycetota</taxon>
        <taxon>Actinomycetes</taxon>
        <taxon>Mycobacteriales</taxon>
        <taxon>Mycobacteriaceae</taxon>
        <taxon>Mycolicibacterium</taxon>
    </lineage>
</organism>
<dbReference type="InterPro" id="IPR051691">
    <property type="entry name" value="Metab_Enz_Cyan_OpOx_G3PDH"/>
</dbReference>
<dbReference type="RefSeq" id="WP_208673019.1">
    <property type="nucleotide sequence ID" value="NZ_CP070380.1"/>
</dbReference>
<dbReference type="Gene3D" id="3.50.50.60">
    <property type="entry name" value="FAD/NAD(P)-binding domain"/>
    <property type="match status" value="2"/>
</dbReference>
<accession>A0ABT8HJD1</accession>
<evidence type="ECO:0000256" key="1">
    <source>
        <dbReference type="ARBA" id="ARBA00023002"/>
    </source>
</evidence>
<proteinExistence type="predicted"/>
<dbReference type="PANTHER" id="PTHR42949">
    <property type="entry name" value="ANAEROBIC GLYCEROL-3-PHOSPHATE DEHYDROGENASE SUBUNIT B"/>
    <property type="match status" value="1"/>
</dbReference>
<keyword evidence="4" id="KW-1185">Reference proteome</keyword>
<evidence type="ECO:0000313" key="4">
    <source>
        <dbReference type="Proteomes" id="UP001172687"/>
    </source>
</evidence>
<dbReference type="EMBL" id="JAUHTC010000084">
    <property type="protein sequence ID" value="MDN4520887.1"/>
    <property type="molecule type" value="Genomic_DNA"/>
</dbReference>
<evidence type="ECO:0000259" key="2">
    <source>
        <dbReference type="Pfam" id="PF07992"/>
    </source>
</evidence>
<dbReference type="InterPro" id="IPR023753">
    <property type="entry name" value="FAD/NAD-binding_dom"/>
</dbReference>
<gene>
    <name evidence="3" type="ORF">QYF68_24150</name>
</gene>
<keyword evidence="1" id="KW-0560">Oxidoreductase</keyword>
<dbReference type="PANTHER" id="PTHR42949:SF3">
    <property type="entry name" value="ANAEROBIC GLYCEROL-3-PHOSPHATE DEHYDROGENASE SUBUNIT B"/>
    <property type="match status" value="1"/>
</dbReference>
<evidence type="ECO:0000313" key="3">
    <source>
        <dbReference type="EMBL" id="MDN4520887.1"/>
    </source>
</evidence>
<dbReference type="Proteomes" id="UP001172687">
    <property type="component" value="Unassembled WGS sequence"/>
</dbReference>
<dbReference type="PRINTS" id="PR00469">
    <property type="entry name" value="PNDRDTASEII"/>
</dbReference>
<dbReference type="InterPro" id="IPR036188">
    <property type="entry name" value="FAD/NAD-bd_sf"/>
</dbReference>
<dbReference type="SUPFAM" id="SSF51905">
    <property type="entry name" value="FAD/NAD(P)-binding domain"/>
    <property type="match status" value="1"/>
</dbReference>
<dbReference type="PRINTS" id="PR00368">
    <property type="entry name" value="FADPNR"/>
</dbReference>
<name>A0ABT8HJD1_MYCAO</name>
<dbReference type="Pfam" id="PF07992">
    <property type="entry name" value="Pyr_redox_2"/>
    <property type="match status" value="1"/>
</dbReference>
<protein>
    <submittedName>
        <fullName evidence="3">FAD-dependent oxidoreductase</fullName>
    </submittedName>
</protein>